<dbReference type="FunFam" id="3.30.200.20:FF:000042">
    <property type="entry name" value="Aurora kinase A"/>
    <property type="match status" value="1"/>
</dbReference>
<dbReference type="OrthoDB" id="266718at2759"/>
<dbReference type="InterPro" id="IPR011989">
    <property type="entry name" value="ARM-like"/>
</dbReference>
<dbReference type="GO" id="GO:0005737">
    <property type="term" value="C:cytoplasm"/>
    <property type="evidence" value="ECO:0007669"/>
    <property type="project" value="TreeGrafter"/>
</dbReference>
<evidence type="ECO:0000256" key="12">
    <source>
        <dbReference type="ARBA" id="ARBA00075375"/>
    </source>
</evidence>
<evidence type="ECO:0000256" key="7">
    <source>
        <dbReference type="ARBA" id="ARBA00022777"/>
    </source>
</evidence>
<dbReference type="EMBL" id="JAAVVJ010000015">
    <property type="protein sequence ID" value="KAF7205850.1"/>
    <property type="molecule type" value="Genomic_DNA"/>
</dbReference>
<dbReference type="Gene3D" id="1.10.510.10">
    <property type="entry name" value="Transferase(Phosphotransferase) domain 1"/>
    <property type="match status" value="1"/>
</dbReference>
<evidence type="ECO:0000259" key="15">
    <source>
        <dbReference type="PROSITE" id="PS50011"/>
    </source>
</evidence>
<keyword evidence="4" id="KW-0723">Serine/threonine-protein kinase</keyword>
<dbReference type="GeneID" id="107386471"/>
<reference evidence="17" key="1">
    <citation type="submission" date="2016-05" db="EMBL/GenBank/DDBJ databases">
        <authorList>
            <person name="Lavstsen T."/>
            <person name="Jespersen J.S."/>
        </authorList>
    </citation>
    <scope>NUCLEOTIDE SEQUENCE</scope>
    <source>
        <tissue evidence="17">Brain</tissue>
    </source>
</reference>
<evidence type="ECO:0000256" key="8">
    <source>
        <dbReference type="ARBA" id="ARBA00022840"/>
    </source>
</evidence>
<feature type="region of interest" description="Disordered" evidence="14">
    <location>
        <begin position="305"/>
        <end position="408"/>
    </location>
</feature>
<evidence type="ECO:0000256" key="14">
    <source>
        <dbReference type="SAM" id="MobiDB-lite"/>
    </source>
</evidence>
<keyword evidence="6 13" id="KW-0547">Nucleotide-binding</keyword>
<feature type="region of interest" description="Disordered" evidence="14">
    <location>
        <begin position="1078"/>
        <end position="1097"/>
    </location>
</feature>
<dbReference type="FunFam" id="1.10.510.10:FF:000292">
    <property type="entry name" value="Serine/threonine-protein kinase 36"/>
    <property type="match status" value="1"/>
</dbReference>
<dbReference type="PANTHER" id="PTHR22983">
    <property type="entry name" value="PROTEIN KINASE RELATED"/>
    <property type="match status" value="1"/>
</dbReference>
<evidence type="ECO:0000256" key="9">
    <source>
        <dbReference type="ARBA" id="ARBA00023212"/>
    </source>
</evidence>
<dbReference type="PROSITE" id="PS50011">
    <property type="entry name" value="PROTEIN_KINASE_DOM"/>
    <property type="match status" value="1"/>
</dbReference>
<accession>A0A1A8AGF3</accession>
<dbReference type="AlphaFoldDB" id="A0A1A8AGF3"/>
<dbReference type="PROSITE" id="PS00108">
    <property type="entry name" value="PROTEIN_KINASE_ST"/>
    <property type="match status" value="1"/>
</dbReference>
<dbReference type="PANTHER" id="PTHR22983:SF6">
    <property type="entry name" value="SERINE_THREONINE-PROTEIN KINASE 36"/>
    <property type="match status" value="1"/>
</dbReference>
<dbReference type="InterPro" id="IPR011009">
    <property type="entry name" value="Kinase-like_dom_sf"/>
</dbReference>
<evidence type="ECO:0000256" key="10">
    <source>
        <dbReference type="ARBA" id="ARBA00047899"/>
    </source>
</evidence>
<dbReference type="GO" id="GO:0005856">
    <property type="term" value="C:cytoskeleton"/>
    <property type="evidence" value="ECO:0007669"/>
    <property type="project" value="UniProtKB-SubCell"/>
</dbReference>
<reference evidence="16" key="3">
    <citation type="submission" date="2020-03" db="EMBL/GenBank/DDBJ databases">
        <title>Intra-Species Differences in Population Size shape Life History and Genome Evolution.</title>
        <authorList>
            <person name="Willemsen D."/>
            <person name="Cui R."/>
            <person name="Valenzano D.R."/>
        </authorList>
    </citation>
    <scope>NUCLEOTIDE SEQUENCE</scope>
    <source>
        <strain evidence="16">GRZ</strain>
        <tissue evidence="16">Whole</tissue>
    </source>
</reference>
<dbReference type="InterPro" id="IPR016024">
    <property type="entry name" value="ARM-type_fold"/>
</dbReference>
<dbReference type="RefSeq" id="XP_015816378.3">
    <property type="nucleotide sequence ID" value="XM_015960892.3"/>
</dbReference>
<feature type="region of interest" description="Disordered" evidence="14">
    <location>
        <begin position="942"/>
        <end position="967"/>
    </location>
</feature>
<dbReference type="SMART" id="SM00220">
    <property type="entry name" value="S_TKc"/>
    <property type="match status" value="1"/>
</dbReference>
<comment type="subcellular location">
    <subcellularLocation>
        <location evidence="1">Cytoplasm</location>
        <location evidence="1">Cytoskeleton</location>
    </subcellularLocation>
</comment>
<dbReference type="GO" id="GO:0005524">
    <property type="term" value="F:ATP binding"/>
    <property type="evidence" value="ECO:0007669"/>
    <property type="project" value="UniProtKB-UniRule"/>
</dbReference>
<organism evidence="17">
    <name type="scientific">Nothobranchius furzeri</name>
    <name type="common">Turquoise killifish</name>
    <dbReference type="NCBI Taxonomy" id="105023"/>
    <lineage>
        <taxon>Eukaryota</taxon>
        <taxon>Metazoa</taxon>
        <taxon>Chordata</taxon>
        <taxon>Craniata</taxon>
        <taxon>Vertebrata</taxon>
        <taxon>Euteleostomi</taxon>
        <taxon>Actinopterygii</taxon>
        <taxon>Neopterygii</taxon>
        <taxon>Teleostei</taxon>
        <taxon>Neoteleostei</taxon>
        <taxon>Acanthomorphata</taxon>
        <taxon>Ovalentaria</taxon>
        <taxon>Atherinomorphae</taxon>
        <taxon>Cyprinodontiformes</taxon>
        <taxon>Nothobranchiidae</taxon>
        <taxon>Nothobranchius</taxon>
    </lineage>
</organism>
<dbReference type="InterPro" id="IPR017441">
    <property type="entry name" value="Protein_kinase_ATP_BS"/>
</dbReference>
<comment type="catalytic activity">
    <reaction evidence="10">
        <text>L-threonyl-[protein] + ATP = O-phospho-L-threonyl-[protein] + ADP + H(+)</text>
        <dbReference type="Rhea" id="RHEA:46608"/>
        <dbReference type="Rhea" id="RHEA-COMP:11060"/>
        <dbReference type="Rhea" id="RHEA-COMP:11605"/>
        <dbReference type="ChEBI" id="CHEBI:15378"/>
        <dbReference type="ChEBI" id="CHEBI:30013"/>
        <dbReference type="ChEBI" id="CHEBI:30616"/>
        <dbReference type="ChEBI" id="CHEBI:61977"/>
        <dbReference type="ChEBI" id="CHEBI:456216"/>
        <dbReference type="EC" id="2.7.11.1"/>
    </reaction>
</comment>
<dbReference type="GO" id="GO:0004674">
    <property type="term" value="F:protein serine/threonine kinase activity"/>
    <property type="evidence" value="ECO:0007669"/>
    <property type="project" value="UniProtKB-KW"/>
</dbReference>
<evidence type="ECO:0000256" key="13">
    <source>
        <dbReference type="PROSITE-ProRule" id="PRU10141"/>
    </source>
</evidence>
<feature type="compositionally biased region" description="Basic and acidic residues" evidence="14">
    <location>
        <begin position="305"/>
        <end position="322"/>
    </location>
</feature>
<feature type="binding site" evidence="13">
    <location>
        <position position="33"/>
    </location>
    <ligand>
        <name>ATP</name>
        <dbReference type="ChEBI" id="CHEBI:30616"/>
    </ligand>
</feature>
<dbReference type="CTD" id="27148"/>
<keyword evidence="5" id="KW-0808">Transferase</keyword>
<sequence>MNSYDVLELVGEGSFGRVYKGRKKFTGQVVALKFMPKVDRSEKELRSLKREIEIMRGLQHPYIVQFFDSFETETEVVVVTEYAEGQLFQILEDDGHLPEIQVREIACQLVSALYYLHSHRILHRDMKPQNILLGKNGMVKLCDFGFARAISVSTLVLTSIKGTPLYMSPELVQEKPYDHTADLWSLGCILYELHTGAPPFYTNSIFHLVQLIVRDQIKWPHTMSDTCMSFLKGLLTKDPQKRLSWPHLLHHPFVADGVLVLSEENVFNPLTVLPSPDMLALKLKQVAEKSLPGSGESRLLRKVREQMASKRKPVDEKEKNMDENQTANTLKGHKTPLVEVPEPSDGSVSAAAKEKMSLRSQDCTRSKQRGQISRDYEQEFPSVEIGPRVVRRSNKDNQSHRQDVDRKEMWENLVQESDPSGEQTKRLNYGDIISQIKSEIAAFQAQLTGGVLPEVQRILPPLKVLRHFILTPETEKLHHISRELELPHILFDLIRGSVENSSFIKHQQIVPVLGEISTLLLIYWENHSDWVEEVPRLEEFTRPFITILHKPNLLPVAPVAASILSLFTQHDVDVFFDLGNLTSLLKTLLLDSYKPQISLPSGWGVCDGLLSLLLHTLHEHEDASVSPLLDPVVFVAVWKKIDSSLRSTTPKLDFFSANGLYSFLCVVLFFFTKDPHSCVPLFTKNSSTCVHTLGRLLAPDCLRASTYDPPGNADIEPSFYSLSSLSCHLLCFPFALDLPSHTTSTVLQLYDSCGIVSSLLQVIQTLPPALLELPLSLLSRLLLCDAERSVSHLGEAASGFFSLPQDGQTLTRTASSLLSELLQINVLWDSAVELLNLLSHVARCSRQPACPQVHVESSVLQRALTHSYDQIKAATCRFLGNLDLFRPSAADTLQLDVFKHMIDCLNGSCMPMRRMACKAVGNWLGCIASGTVFKTSWSFRESTDTPESHKKKQHKEPVCSRTEAATGLATKDHNDDEMEGRRWTQETKRAAVMLASLLSDPDAVTRRHSCAALGNLVHVDGAVSVVLETDICSLLLRAACTDSHNAVRQAAVRTLDLFRQQDATRQVLISLDANEKLSQASHQAPPQRDCQQLPGKI</sequence>
<protein>
    <recommendedName>
        <fullName evidence="2">non-specific serine/threonine protein kinase</fullName>
        <ecNumber evidence="2">2.7.11.1</ecNumber>
    </recommendedName>
    <alternativeName>
        <fullName evidence="12">Fused homolog</fullName>
    </alternativeName>
</protein>
<dbReference type="Proteomes" id="UP000822369">
    <property type="component" value="Chromosome 15"/>
</dbReference>
<feature type="compositionally biased region" description="Basic and acidic residues" evidence="14">
    <location>
        <begin position="393"/>
        <end position="408"/>
    </location>
</feature>
<dbReference type="PROSITE" id="PS00107">
    <property type="entry name" value="PROTEIN_KINASE_ATP"/>
    <property type="match status" value="1"/>
</dbReference>
<evidence type="ECO:0000256" key="11">
    <source>
        <dbReference type="ARBA" id="ARBA00048679"/>
    </source>
</evidence>
<evidence type="ECO:0000256" key="4">
    <source>
        <dbReference type="ARBA" id="ARBA00022527"/>
    </source>
</evidence>
<proteinExistence type="predicted"/>
<feature type="compositionally biased region" description="Basic and acidic residues" evidence="14">
    <location>
        <begin position="352"/>
        <end position="365"/>
    </location>
</feature>
<dbReference type="InterPro" id="IPR008271">
    <property type="entry name" value="Ser/Thr_kinase_AS"/>
</dbReference>
<dbReference type="EMBL" id="HADY01015722">
    <property type="protein sequence ID" value="SBP54207.1"/>
    <property type="molecule type" value="Transcribed_RNA"/>
</dbReference>
<dbReference type="GO" id="GO:0007224">
    <property type="term" value="P:smoothened signaling pathway"/>
    <property type="evidence" value="ECO:0007669"/>
    <property type="project" value="TreeGrafter"/>
</dbReference>
<keyword evidence="3" id="KW-0963">Cytoplasm</keyword>
<dbReference type="SUPFAM" id="SSF48371">
    <property type="entry name" value="ARM repeat"/>
    <property type="match status" value="1"/>
</dbReference>
<evidence type="ECO:0000256" key="5">
    <source>
        <dbReference type="ARBA" id="ARBA00022679"/>
    </source>
</evidence>
<feature type="domain" description="Protein kinase" evidence="15">
    <location>
        <begin position="4"/>
        <end position="254"/>
    </location>
</feature>
<reference evidence="17" key="2">
    <citation type="submission" date="2016-06" db="EMBL/GenBank/DDBJ databases">
        <title>The genome of a short-lived fish provides insights into sex chromosome evolution and the genetic control of aging.</title>
        <authorList>
            <person name="Reichwald K."/>
            <person name="Felder M."/>
            <person name="Petzold A."/>
            <person name="Koch P."/>
            <person name="Groth M."/>
            <person name="Platzer M."/>
        </authorList>
    </citation>
    <scope>NUCLEOTIDE SEQUENCE</scope>
    <source>
        <tissue evidence="17">Brain</tissue>
    </source>
</reference>
<keyword evidence="8 13" id="KW-0067">ATP-binding</keyword>
<keyword evidence="7 17" id="KW-0418">Kinase</keyword>
<evidence type="ECO:0000256" key="3">
    <source>
        <dbReference type="ARBA" id="ARBA00022490"/>
    </source>
</evidence>
<evidence type="ECO:0000256" key="2">
    <source>
        <dbReference type="ARBA" id="ARBA00012513"/>
    </source>
</evidence>
<dbReference type="Pfam" id="PF00069">
    <property type="entry name" value="Pkinase"/>
    <property type="match status" value="1"/>
</dbReference>
<dbReference type="SUPFAM" id="SSF56112">
    <property type="entry name" value="Protein kinase-like (PK-like)"/>
    <property type="match status" value="1"/>
</dbReference>
<evidence type="ECO:0000256" key="1">
    <source>
        <dbReference type="ARBA" id="ARBA00004245"/>
    </source>
</evidence>
<evidence type="ECO:0000256" key="6">
    <source>
        <dbReference type="ARBA" id="ARBA00022741"/>
    </source>
</evidence>
<dbReference type="EC" id="2.7.11.1" evidence="2"/>
<evidence type="ECO:0000313" key="17">
    <source>
        <dbReference type="EMBL" id="SBP54207.1"/>
    </source>
</evidence>
<keyword evidence="9" id="KW-0206">Cytoskeleton</keyword>
<gene>
    <name evidence="17" type="primary">STK36</name>
    <name evidence="16" type="synonym">stk36</name>
    <name evidence="16" type="ORF">G4P62_010999</name>
</gene>
<name>A0A1A8AGF3_NOTFU</name>
<evidence type="ECO:0000313" key="16">
    <source>
        <dbReference type="EMBL" id="KAF7205850.1"/>
    </source>
</evidence>
<dbReference type="CDD" id="cd14002">
    <property type="entry name" value="STKc_STK36"/>
    <property type="match status" value="1"/>
</dbReference>
<dbReference type="OMA" id="ADIFRQM"/>
<dbReference type="InterPro" id="IPR000719">
    <property type="entry name" value="Prot_kinase_dom"/>
</dbReference>
<comment type="catalytic activity">
    <reaction evidence="11">
        <text>L-seryl-[protein] + ATP = O-phospho-L-seryl-[protein] + ADP + H(+)</text>
        <dbReference type="Rhea" id="RHEA:17989"/>
        <dbReference type="Rhea" id="RHEA-COMP:9863"/>
        <dbReference type="Rhea" id="RHEA-COMP:11604"/>
        <dbReference type="ChEBI" id="CHEBI:15378"/>
        <dbReference type="ChEBI" id="CHEBI:29999"/>
        <dbReference type="ChEBI" id="CHEBI:30616"/>
        <dbReference type="ChEBI" id="CHEBI:83421"/>
        <dbReference type="ChEBI" id="CHEBI:456216"/>
        <dbReference type="EC" id="2.7.11.1"/>
    </reaction>
</comment>
<dbReference type="Gene3D" id="1.25.10.10">
    <property type="entry name" value="Leucine-rich Repeat Variant"/>
    <property type="match status" value="1"/>
</dbReference>